<sequence length="371" mass="42299">MRLISPALVVSTAIQARHVNSSAPVDSAMTEANPLASAHPPDVGYDGVPAGRVRNPDDPTTEERTPGESFMEAINFKIFKLVQEAQGRILDLPEQPRGDMEWLDRYGQDAILHYLETGDKDPSQLEKKYDQLLYELKNAPDLGVEILESIHALFLAYMEEVANPAVQTTPKLDEQPDKFAWAMINKAWRNAEPGIRNPFESLNIPLVENYIKKYNANCRKVLIELRQRELTLLDTFSRAFNHNTVKLAKFLTMLNTFSEHRTFVLAMRIELSEIWIEEKRTIAEVASILGISSRTEYDKNFRSAGTLVRFIHQLFKKNEQLGPDIVNDLVSILGPDRATRLLIRMKTVNSRIFTILKYHMDVRLNGNGRHS</sequence>
<evidence type="ECO:0000256" key="1">
    <source>
        <dbReference type="SAM" id="MobiDB-lite"/>
    </source>
</evidence>
<evidence type="ECO:0000313" key="2">
    <source>
        <dbReference type="EMBL" id="CBI63253.1"/>
    </source>
</evidence>
<feature type="compositionally biased region" description="Basic and acidic residues" evidence="1">
    <location>
        <begin position="54"/>
        <end position="65"/>
    </location>
</feature>
<dbReference type="EMBL" id="FN598671">
    <property type="protein sequence ID" value="CBI63253.1"/>
    <property type="molecule type" value="mRNA"/>
</dbReference>
<protein>
    <submittedName>
        <fullName evidence="2">ATR5L2 protein</fullName>
    </submittedName>
</protein>
<reference evidence="2" key="1">
    <citation type="journal article" date="2011" name="Mol. Plant Microbe Interact.">
        <title>Molecular Cloning of ATR5Emoy2 From Hyaloperonospora arabidopsidis, an Avirulence Determinant That Triggers RPP5-mediated Defense in Arabidopsis.</title>
        <authorList>
            <person name="Bailey K."/>
            <person name="Cevik V."/>
            <person name="Holton N."/>
            <person name="Byrne-Richardson J."/>
            <person name="Sohn K.H."/>
            <person name="Coates M."/>
            <person name="Woods-Tor A."/>
            <person name="Aksoy H.M."/>
            <person name="Hughes L."/>
            <person name="Baxter L."/>
            <person name="Jones J.D."/>
            <person name="Beynon J."/>
            <person name="Holub E.B."/>
            <person name="Tor M."/>
        </authorList>
    </citation>
    <scope>NUCLEOTIDE SEQUENCE</scope>
    <source>
        <strain evidence="2">Emoy2</strain>
    </source>
</reference>
<organism evidence="2">
    <name type="scientific">Hyaloperonospora arabidopsidis</name>
    <name type="common">Peronospora arabidopsidis</name>
    <dbReference type="NCBI Taxonomy" id="272952"/>
    <lineage>
        <taxon>Eukaryota</taxon>
        <taxon>Sar</taxon>
        <taxon>Stramenopiles</taxon>
        <taxon>Oomycota</taxon>
        <taxon>Peronosporomycetes</taxon>
        <taxon>Peronosporales</taxon>
        <taxon>Peronosporaceae</taxon>
        <taxon>Hyaloperonospora</taxon>
    </lineage>
</organism>
<gene>
    <name evidence="2" type="primary">atr5l2</name>
</gene>
<accession>E6YE66</accession>
<feature type="region of interest" description="Disordered" evidence="1">
    <location>
        <begin position="33"/>
        <end position="65"/>
    </location>
</feature>
<name>E6YE66_HYAAB</name>
<dbReference type="AlphaFoldDB" id="E6YE66"/>
<dbReference type="VEuPathDB" id="FungiDB:HpaG812279"/>
<proteinExistence type="evidence at transcript level"/>